<protein>
    <submittedName>
        <fullName evidence="1">Uncharacterized protein</fullName>
    </submittedName>
</protein>
<dbReference type="Proteomes" id="UP001212997">
    <property type="component" value="Unassembled WGS sequence"/>
</dbReference>
<dbReference type="AlphaFoldDB" id="A0AAD5YFZ0"/>
<name>A0AAD5YFZ0_9APHY</name>
<reference evidence="1" key="1">
    <citation type="submission" date="2022-07" db="EMBL/GenBank/DDBJ databases">
        <title>Genome Sequence of Physisporinus lineatus.</title>
        <authorList>
            <person name="Buettner E."/>
        </authorList>
    </citation>
    <scope>NUCLEOTIDE SEQUENCE</scope>
    <source>
        <strain evidence="1">VT162</strain>
    </source>
</reference>
<proteinExistence type="predicted"/>
<sequence length="433" mass="49970">MIHLPFDIIAYWVTFLRDDPGTLITCASLNRLWHQACRPHIFQRIVVDVRKHTTDPLVKLESFLDSDRSIGPLVQELRLRFLISDRERGNSYESWICDVPRLLLTRLPYVHSLEIIGLGLPNDDFPPTFYEELQQLVYIKRLSLVYCCTLYDVLNGFVSNLPNLTELHIHGQWLATRLSGQDDFDLDRIPLPRNIPKLKTFYYHNDDASGPSTLAFLEWIRPIKTLKSVGIHIDRDIALKDVAQFFRERGDSLEQVEIRFLDRSDYWEWDEAHPEGNARQKVIQDHFDLKALKSLQTLHIHTVDHVSGAPFLAQVAKTRPQRIVITDTAWDLDACVKTAEPLELDNILSSPTFEYLHEILFIYRGITQKKDTVLELFPKLHSQDKIRFLWAKADAVGTPDSALEPSPYADDYPPPGFVLLTLAFFALLCLAFP</sequence>
<evidence type="ECO:0000313" key="1">
    <source>
        <dbReference type="EMBL" id="KAJ3486569.1"/>
    </source>
</evidence>
<organism evidence="1 2">
    <name type="scientific">Meripilus lineatus</name>
    <dbReference type="NCBI Taxonomy" id="2056292"/>
    <lineage>
        <taxon>Eukaryota</taxon>
        <taxon>Fungi</taxon>
        <taxon>Dikarya</taxon>
        <taxon>Basidiomycota</taxon>
        <taxon>Agaricomycotina</taxon>
        <taxon>Agaricomycetes</taxon>
        <taxon>Polyporales</taxon>
        <taxon>Meripilaceae</taxon>
        <taxon>Meripilus</taxon>
    </lineage>
</organism>
<accession>A0AAD5YFZ0</accession>
<evidence type="ECO:0000313" key="2">
    <source>
        <dbReference type="Proteomes" id="UP001212997"/>
    </source>
</evidence>
<keyword evidence="2" id="KW-1185">Reference proteome</keyword>
<dbReference type="EMBL" id="JANAWD010000117">
    <property type="protein sequence ID" value="KAJ3486569.1"/>
    <property type="molecule type" value="Genomic_DNA"/>
</dbReference>
<comment type="caution">
    <text evidence="1">The sequence shown here is derived from an EMBL/GenBank/DDBJ whole genome shotgun (WGS) entry which is preliminary data.</text>
</comment>
<gene>
    <name evidence="1" type="ORF">NLI96_g4152</name>
</gene>
<dbReference type="SUPFAM" id="SSF52047">
    <property type="entry name" value="RNI-like"/>
    <property type="match status" value="1"/>
</dbReference>